<evidence type="ECO:0008006" key="3">
    <source>
        <dbReference type="Google" id="ProtNLM"/>
    </source>
</evidence>
<dbReference type="InterPro" id="IPR053842">
    <property type="entry name" value="NikA-like"/>
</dbReference>
<name>A0ABX0UA09_9FLAO</name>
<proteinExistence type="predicted"/>
<organism evidence="1 2">
    <name type="scientific">Wenyingzhuangia heitensis</name>
    <dbReference type="NCBI Taxonomy" id="1487859"/>
    <lineage>
        <taxon>Bacteria</taxon>
        <taxon>Pseudomonadati</taxon>
        <taxon>Bacteroidota</taxon>
        <taxon>Flavobacteriia</taxon>
        <taxon>Flavobacteriales</taxon>
        <taxon>Flavobacteriaceae</taxon>
        <taxon>Wenyingzhuangia</taxon>
    </lineage>
</organism>
<dbReference type="EMBL" id="JAASQL010000002">
    <property type="protein sequence ID" value="NIJ45658.1"/>
    <property type="molecule type" value="Genomic_DNA"/>
</dbReference>
<dbReference type="NCBIfam" id="NF041418">
    <property type="entry name" value="MbpA"/>
    <property type="match status" value="1"/>
</dbReference>
<accession>A0ABX0UA09</accession>
<comment type="caution">
    <text evidence="1">The sequence shown here is derived from an EMBL/GenBank/DDBJ whole genome shotgun (WGS) entry which is preliminary data.</text>
</comment>
<dbReference type="RefSeq" id="WP_167188143.1">
    <property type="nucleotide sequence ID" value="NZ_JAASQL010000002.1"/>
</dbReference>
<dbReference type="InterPro" id="IPR049793">
    <property type="entry name" value="MbpA-like"/>
</dbReference>
<evidence type="ECO:0000313" key="1">
    <source>
        <dbReference type="EMBL" id="NIJ45658.1"/>
    </source>
</evidence>
<dbReference type="Proteomes" id="UP000745859">
    <property type="component" value="Unassembled WGS sequence"/>
</dbReference>
<gene>
    <name evidence="1" type="ORF">FHR24_002126</name>
</gene>
<keyword evidence="2" id="KW-1185">Reference proteome</keyword>
<dbReference type="Pfam" id="PF21983">
    <property type="entry name" value="NikA-like"/>
    <property type="match status" value="1"/>
</dbReference>
<protein>
    <recommendedName>
        <fullName evidence="3">Mobilization protein</fullName>
    </recommendedName>
</protein>
<reference evidence="1 2" key="1">
    <citation type="submission" date="2020-03" db="EMBL/GenBank/DDBJ databases">
        <title>Genomic Encyclopedia of Type Strains, Phase IV (KMG-IV): sequencing the most valuable type-strain genomes for metagenomic binning, comparative biology and taxonomic classification.</title>
        <authorList>
            <person name="Goeker M."/>
        </authorList>
    </citation>
    <scope>NUCLEOTIDE SEQUENCE [LARGE SCALE GENOMIC DNA]</scope>
    <source>
        <strain evidence="1 2">DSM 101599</strain>
    </source>
</reference>
<evidence type="ECO:0000313" key="2">
    <source>
        <dbReference type="Proteomes" id="UP000745859"/>
    </source>
</evidence>
<dbReference type="Gene3D" id="1.20.5.780">
    <property type="entry name" value="Single helix bin"/>
    <property type="match status" value="1"/>
</dbReference>
<sequence>MKNYRIEIRVSLYERKLIKKNAKLCGLTVSEFCRRSVNNQKIIERFTDEQIELYKSLIQYHHHFQRIGNMFSKNNPKLSLEVRELANKFKEHLKGFN</sequence>